<evidence type="ECO:0008006" key="3">
    <source>
        <dbReference type="Google" id="ProtNLM"/>
    </source>
</evidence>
<name>A0A0K1ERN7_CHOCO</name>
<dbReference type="Proteomes" id="UP000067626">
    <property type="component" value="Chromosome"/>
</dbReference>
<gene>
    <name evidence="1" type="ORF">CMC5_078080</name>
</gene>
<evidence type="ECO:0000313" key="2">
    <source>
        <dbReference type="Proteomes" id="UP000067626"/>
    </source>
</evidence>
<proteinExistence type="predicted"/>
<dbReference type="KEGG" id="ccro:CMC5_078080"/>
<keyword evidence="2" id="KW-1185">Reference proteome</keyword>
<evidence type="ECO:0000313" key="1">
    <source>
        <dbReference type="EMBL" id="AKT43575.1"/>
    </source>
</evidence>
<dbReference type="RefSeq" id="WP_050435021.1">
    <property type="nucleotide sequence ID" value="NZ_CP012159.1"/>
</dbReference>
<dbReference type="STRING" id="52.CMC5_078080"/>
<dbReference type="InterPro" id="IPR027417">
    <property type="entry name" value="P-loop_NTPase"/>
</dbReference>
<dbReference type="Gene3D" id="3.40.50.300">
    <property type="entry name" value="P-loop containing nucleotide triphosphate hydrolases"/>
    <property type="match status" value="1"/>
</dbReference>
<reference evidence="1 2" key="1">
    <citation type="submission" date="2015-07" db="EMBL/GenBank/DDBJ databases">
        <title>Genome analysis of myxobacterium Chondromyces crocatus Cm c5 reveals a high potential for natural compound synthesis and the genetic basis for the loss of fruiting body formation.</title>
        <authorList>
            <person name="Zaburannyi N."/>
            <person name="Bunk B."/>
            <person name="Maier J."/>
            <person name="Overmann J."/>
            <person name="Mueller R."/>
        </authorList>
    </citation>
    <scope>NUCLEOTIDE SEQUENCE [LARGE SCALE GENOMIC DNA]</scope>
    <source>
        <strain evidence="1 2">Cm c5</strain>
    </source>
</reference>
<sequence length="181" mass="20010">MSPKKVVYVGPGFSGRRTSVVSVVRATGLRINPGVMNPDDVYLVEVGAGERLHLRISFARSVRHYNDAASLPADHPVQQELDWICEADGLVFIIDAQREREGANLEQFEHLTRDLRHRGLDLNDKPVVFQVNKRDLDSTSPLDEFRSVFGTRRCAFVESVASAGVGTREAILTLAALMHAG</sequence>
<dbReference type="SUPFAM" id="SSF52540">
    <property type="entry name" value="P-loop containing nucleoside triphosphate hydrolases"/>
    <property type="match status" value="1"/>
</dbReference>
<accession>A0A0K1ERN7</accession>
<dbReference type="OrthoDB" id="5536747at2"/>
<protein>
    <recommendedName>
        <fullName evidence="3">Gliding motility protein</fullName>
    </recommendedName>
</protein>
<dbReference type="AlphaFoldDB" id="A0A0K1ERN7"/>
<dbReference type="EMBL" id="CP012159">
    <property type="protein sequence ID" value="AKT43575.1"/>
    <property type="molecule type" value="Genomic_DNA"/>
</dbReference>
<organism evidence="1 2">
    <name type="scientific">Chondromyces crocatus</name>
    <dbReference type="NCBI Taxonomy" id="52"/>
    <lineage>
        <taxon>Bacteria</taxon>
        <taxon>Pseudomonadati</taxon>
        <taxon>Myxococcota</taxon>
        <taxon>Polyangia</taxon>
        <taxon>Polyangiales</taxon>
        <taxon>Polyangiaceae</taxon>
        <taxon>Chondromyces</taxon>
    </lineage>
</organism>